<comment type="caution">
    <text evidence="1">The sequence shown here is derived from an EMBL/GenBank/DDBJ whole genome shotgun (WGS) entry which is preliminary data.</text>
</comment>
<keyword evidence="2" id="KW-1185">Reference proteome</keyword>
<dbReference type="EMBL" id="CAJVPT010002515">
    <property type="protein sequence ID" value="CAG8482460.1"/>
    <property type="molecule type" value="Genomic_DNA"/>
</dbReference>
<sequence length="323" mass="36226">MNNSSHGRFQVLESENPEKIIDWSSAEVDIVLEKISSFYDKFNPISIYPLSYGFPLNASPLSGVGDLVGEIKRNLRKHYPLPVLNVTWANDDYLQRIESDFSNGIFFSDVDDKIEILRDLAIDELAHDLGYSSCALASKNNRPFEVSLSSYFLPTSKSTPEAANLESIGIKCAHSKTIYKNKVILEKLLSFKLTSFAQSLLDDWVIGQDPVEWKYHYNIDEFDIENQNQDEDDEHQSSALTVIRDSVLSENGSFNEDEGFDDAGSPIHSPSSSLDSSVSPVITSRHTDVLESGESVSSSKNARINEDDVTEHKPRKRSRMSGF</sequence>
<gene>
    <name evidence="1" type="ORF">ACOLOM_LOCUS2034</name>
</gene>
<name>A0ACA9KN33_9GLOM</name>
<dbReference type="Proteomes" id="UP000789525">
    <property type="component" value="Unassembled WGS sequence"/>
</dbReference>
<proteinExistence type="predicted"/>
<reference evidence="1" key="1">
    <citation type="submission" date="2021-06" db="EMBL/GenBank/DDBJ databases">
        <authorList>
            <person name="Kallberg Y."/>
            <person name="Tangrot J."/>
            <person name="Rosling A."/>
        </authorList>
    </citation>
    <scope>NUCLEOTIDE SEQUENCE</scope>
    <source>
        <strain evidence="1">CL356</strain>
    </source>
</reference>
<protein>
    <submittedName>
        <fullName evidence="1">2347_t:CDS:1</fullName>
    </submittedName>
</protein>
<evidence type="ECO:0000313" key="1">
    <source>
        <dbReference type="EMBL" id="CAG8482460.1"/>
    </source>
</evidence>
<accession>A0ACA9KN33</accession>
<organism evidence="1 2">
    <name type="scientific">Acaulospora colombiana</name>
    <dbReference type="NCBI Taxonomy" id="27376"/>
    <lineage>
        <taxon>Eukaryota</taxon>
        <taxon>Fungi</taxon>
        <taxon>Fungi incertae sedis</taxon>
        <taxon>Mucoromycota</taxon>
        <taxon>Glomeromycotina</taxon>
        <taxon>Glomeromycetes</taxon>
        <taxon>Diversisporales</taxon>
        <taxon>Acaulosporaceae</taxon>
        <taxon>Acaulospora</taxon>
    </lineage>
</organism>
<evidence type="ECO:0000313" key="2">
    <source>
        <dbReference type="Proteomes" id="UP000789525"/>
    </source>
</evidence>